<dbReference type="AlphaFoldDB" id="A0A8H3PIE0"/>
<sequence>MHLTHLPQALLLLLPLTPTILARPEPRADQIPFEHNQQELTFDPHSPEARQQRLEAWKAQKPMHTTALLAGAAATAIPKSQSRDGRRRDLSSITGEKGMWIPMEFWDEEDKKRGHKSEDVRGEKVLELEVEYDEVEAEGEGHGLRYVVRGVWRKLEKTGSRMQRTWQHMEKTKELDNGHDGDL</sequence>
<evidence type="ECO:0000256" key="1">
    <source>
        <dbReference type="SAM" id="MobiDB-lite"/>
    </source>
</evidence>
<feature type="chain" id="PRO_5034672594" evidence="2">
    <location>
        <begin position="23"/>
        <end position="183"/>
    </location>
</feature>
<feature type="region of interest" description="Disordered" evidence="1">
    <location>
        <begin position="162"/>
        <end position="183"/>
    </location>
</feature>
<dbReference type="EMBL" id="CAJPDR010000632">
    <property type="protein sequence ID" value="CAF9940999.1"/>
    <property type="molecule type" value="Genomic_DNA"/>
</dbReference>
<evidence type="ECO:0000256" key="2">
    <source>
        <dbReference type="SAM" id="SignalP"/>
    </source>
</evidence>
<feature type="compositionally biased region" description="Basic and acidic residues" evidence="1">
    <location>
        <begin position="81"/>
        <end position="90"/>
    </location>
</feature>
<dbReference type="OrthoDB" id="5389107at2759"/>
<proteinExistence type="predicted"/>
<feature type="signal peptide" evidence="2">
    <location>
        <begin position="1"/>
        <end position="22"/>
    </location>
</feature>
<evidence type="ECO:0000313" key="3">
    <source>
        <dbReference type="EMBL" id="CAF9940999.1"/>
    </source>
</evidence>
<protein>
    <submittedName>
        <fullName evidence="3">Uncharacterized protein</fullName>
    </submittedName>
</protein>
<feature type="region of interest" description="Disordered" evidence="1">
    <location>
        <begin position="73"/>
        <end position="93"/>
    </location>
</feature>
<accession>A0A8H3PIE0</accession>
<dbReference type="Proteomes" id="UP000664203">
    <property type="component" value="Unassembled WGS sequence"/>
</dbReference>
<comment type="caution">
    <text evidence="3">The sequence shown here is derived from an EMBL/GenBank/DDBJ whole genome shotgun (WGS) entry which is preliminary data.</text>
</comment>
<reference evidence="3" key="1">
    <citation type="submission" date="2021-03" db="EMBL/GenBank/DDBJ databases">
        <authorList>
            <person name="Tagirdzhanova G."/>
        </authorList>
    </citation>
    <scope>NUCLEOTIDE SEQUENCE</scope>
</reference>
<name>A0A8H3PIE0_9LECA</name>
<keyword evidence="4" id="KW-1185">Reference proteome</keyword>
<organism evidence="3 4">
    <name type="scientific">Alectoria fallacina</name>
    <dbReference type="NCBI Taxonomy" id="1903189"/>
    <lineage>
        <taxon>Eukaryota</taxon>
        <taxon>Fungi</taxon>
        <taxon>Dikarya</taxon>
        <taxon>Ascomycota</taxon>
        <taxon>Pezizomycotina</taxon>
        <taxon>Lecanoromycetes</taxon>
        <taxon>OSLEUM clade</taxon>
        <taxon>Lecanoromycetidae</taxon>
        <taxon>Lecanorales</taxon>
        <taxon>Lecanorineae</taxon>
        <taxon>Parmeliaceae</taxon>
        <taxon>Alectoria</taxon>
    </lineage>
</organism>
<gene>
    <name evidence="3" type="ORF">ALECFALPRED_008959</name>
</gene>
<keyword evidence="2" id="KW-0732">Signal</keyword>
<feature type="compositionally biased region" description="Basic and acidic residues" evidence="1">
    <location>
        <begin position="167"/>
        <end position="183"/>
    </location>
</feature>
<evidence type="ECO:0000313" key="4">
    <source>
        <dbReference type="Proteomes" id="UP000664203"/>
    </source>
</evidence>